<keyword evidence="3" id="KW-0997">Cell inner membrane</keyword>
<dbReference type="GO" id="GO:0009247">
    <property type="term" value="P:glycolipid biosynthetic process"/>
    <property type="evidence" value="ECO:0007669"/>
    <property type="project" value="UniProtKB-ARBA"/>
</dbReference>
<protein>
    <submittedName>
        <fullName evidence="7">Predicted acyltransferase, LPLAT superfamily</fullName>
    </submittedName>
</protein>
<keyword evidence="4 7" id="KW-0808">Transferase</keyword>
<dbReference type="Proteomes" id="UP000199677">
    <property type="component" value="Unassembled WGS sequence"/>
</dbReference>
<dbReference type="STRING" id="416873.SAMN04487951_104118"/>
<dbReference type="OrthoDB" id="9808633at2"/>
<evidence type="ECO:0000256" key="3">
    <source>
        <dbReference type="ARBA" id="ARBA00022519"/>
    </source>
</evidence>
<evidence type="ECO:0000313" key="7">
    <source>
        <dbReference type="EMBL" id="SDN33132.1"/>
    </source>
</evidence>
<dbReference type="AlphaFoldDB" id="A0A1H0AHS7"/>
<comment type="subcellular location">
    <subcellularLocation>
        <location evidence="1">Cell inner membrane</location>
    </subcellularLocation>
</comment>
<dbReference type="GO" id="GO:0005886">
    <property type="term" value="C:plasma membrane"/>
    <property type="evidence" value="ECO:0007669"/>
    <property type="project" value="UniProtKB-SubCell"/>
</dbReference>
<sequence length="313" mass="35945">MSHHWARIGERGTVAGMMLMVAIQRHLGRWPFRLVLWPVILWYFLVHTTARRASQSFLKRLYPQLEQRLFARWWHSYRHFLSFGEALMDKVEAWCGNIADHRLTGTGFEQFSATIESGRGGLILVAHHGNLDVVNALAERHAALDLTVMMHTRNARKFNSLLERVTGKPRPQVLEVGDITPATAQTLAERIHAGGYVVIAADRLPLAGERTQTLDFLGDRARFPEGPFQLAALLRCPLYALACVRDGDNFRIDFECIGDTQELPRRQRDTWIATAMQAHADHLAERVRRHPLQWFNFYPFWINDTGYSHDDTP</sequence>
<evidence type="ECO:0000256" key="1">
    <source>
        <dbReference type="ARBA" id="ARBA00004533"/>
    </source>
</evidence>
<name>A0A1H0AHS7_9GAMM</name>
<dbReference type="EMBL" id="FNII01000004">
    <property type="protein sequence ID" value="SDN33132.1"/>
    <property type="molecule type" value="Genomic_DNA"/>
</dbReference>
<evidence type="ECO:0000256" key="4">
    <source>
        <dbReference type="ARBA" id="ARBA00022679"/>
    </source>
</evidence>
<reference evidence="8" key="1">
    <citation type="submission" date="2016-10" db="EMBL/GenBank/DDBJ databases">
        <authorList>
            <person name="Varghese N."/>
            <person name="Submissions S."/>
        </authorList>
    </citation>
    <scope>NUCLEOTIDE SEQUENCE [LARGE SCALE GENOMIC DNA]</scope>
    <source>
        <strain evidence="8">CGMCC 1.6494</strain>
    </source>
</reference>
<gene>
    <name evidence="7" type="ORF">SAMN04487951_104118</name>
</gene>
<keyword evidence="2" id="KW-1003">Cell membrane</keyword>
<proteinExistence type="predicted"/>
<dbReference type="GO" id="GO:0016746">
    <property type="term" value="F:acyltransferase activity"/>
    <property type="evidence" value="ECO:0007669"/>
    <property type="project" value="UniProtKB-KW"/>
</dbReference>
<evidence type="ECO:0000256" key="2">
    <source>
        <dbReference type="ARBA" id="ARBA00022475"/>
    </source>
</evidence>
<dbReference type="PANTHER" id="PTHR30606">
    <property type="entry name" value="LIPID A BIOSYNTHESIS LAUROYL ACYLTRANSFERASE"/>
    <property type="match status" value="1"/>
</dbReference>
<evidence type="ECO:0000256" key="6">
    <source>
        <dbReference type="ARBA" id="ARBA00023315"/>
    </source>
</evidence>
<dbReference type="RefSeq" id="WP_089703438.1">
    <property type="nucleotide sequence ID" value="NZ_FNII01000004.1"/>
</dbReference>
<dbReference type="InterPro" id="IPR004960">
    <property type="entry name" value="LipA_acyltrans"/>
</dbReference>
<evidence type="ECO:0000256" key="5">
    <source>
        <dbReference type="ARBA" id="ARBA00023136"/>
    </source>
</evidence>
<keyword evidence="8" id="KW-1185">Reference proteome</keyword>
<organism evidence="7 8">
    <name type="scientific">Vreelandella arcis</name>
    <dbReference type="NCBI Taxonomy" id="416873"/>
    <lineage>
        <taxon>Bacteria</taxon>
        <taxon>Pseudomonadati</taxon>
        <taxon>Pseudomonadota</taxon>
        <taxon>Gammaproteobacteria</taxon>
        <taxon>Oceanospirillales</taxon>
        <taxon>Halomonadaceae</taxon>
        <taxon>Vreelandella</taxon>
    </lineage>
</organism>
<dbReference type="PANTHER" id="PTHR30606:SF9">
    <property type="entry name" value="LIPID A BIOSYNTHESIS LAUROYLTRANSFERASE"/>
    <property type="match status" value="1"/>
</dbReference>
<evidence type="ECO:0000313" key="8">
    <source>
        <dbReference type="Proteomes" id="UP000199677"/>
    </source>
</evidence>
<dbReference type="PIRSF" id="PIRSF028561">
    <property type="entry name" value="Ac_Trasf"/>
    <property type="match status" value="1"/>
</dbReference>
<dbReference type="CDD" id="cd07984">
    <property type="entry name" value="LPLAT_LABLAT-like"/>
    <property type="match status" value="1"/>
</dbReference>
<keyword evidence="6 7" id="KW-0012">Acyltransferase</keyword>
<dbReference type="InterPro" id="IPR014548">
    <property type="entry name" value="Ac_Trasf"/>
</dbReference>
<accession>A0A1H0AHS7</accession>
<dbReference type="Pfam" id="PF03279">
    <property type="entry name" value="Lip_A_acyltrans"/>
    <property type="match status" value="1"/>
</dbReference>
<keyword evidence="5" id="KW-0472">Membrane</keyword>